<dbReference type="SUPFAM" id="SSF57667">
    <property type="entry name" value="beta-beta-alpha zinc fingers"/>
    <property type="match status" value="2"/>
</dbReference>
<feature type="domain" description="C2H2-type" evidence="11">
    <location>
        <begin position="386"/>
        <end position="417"/>
    </location>
</feature>
<dbReference type="Proteomes" id="UP000783686">
    <property type="component" value="Unassembled WGS sequence"/>
</dbReference>
<proteinExistence type="inferred from homology"/>
<evidence type="ECO:0000259" key="11">
    <source>
        <dbReference type="PROSITE" id="PS50157"/>
    </source>
</evidence>
<dbReference type="GO" id="GO:0000978">
    <property type="term" value="F:RNA polymerase II cis-regulatory region sequence-specific DNA binding"/>
    <property type="evidence" value="ECO:0007669"/>
    <property type="project" value="TreeGrafter"/>
</dbReference>
<dbReference type="EMBL" id="CAJFDH010000003">
    <property type="protein sequence ID" value="CAD5215214.1"/>
    <property type="molecule type" value="Genomic_DNA"/>
</dbReference>
<dbReference type="FunFam" id="3.30.160.60:FF:002343">
    <property type="entry name" value="Zinc finger protein 33A"/>
    <property type="match status" value="1"/>
</dbReference>
<feature type="region of interest" description="Disordered" evidence="10">
    <location>
        <begin position="224"/>
        <end position="301"/>
    </location>
</feature>
<evidence type="ECO:0000256" key="8">
    <source>
        <dbReference type="ARBA" id="ARBA00023242"/>
    </source>
</evidence>
<dbReference type="Pfam" id="PF23561">
    <property type="entry name" value="zf-C2H2_15"/>
    <property type="match status" value="1"/>
</dbReference>
<evidence type="ECO:0000256" key="10">
    <source>
        <dbReference type="SAM" id="MobiDB-lite"/>
    </source>
</evidence>
<feature type="region of interest" description="Disordered" evidence="10">
    <location>
        <begin position="1"/>
        <end position="86"/>
    </location>
</feature>
<keyword evidence="7" id="KW-0238">DNA-binding</keyword>
<keyword evidence="3" id="KW-0479">Metal-binding</keyword>
<evidence type="ECO:0000256" key="6">
    <source>
        <dbReference type="ARBA" id="ARBA00022833"/>
    </source>
</evidence>
<sequence length="717" mass="80142">MEQRKDKSDHNDKLLVPETDSEDDNISIDVVNWSDSDDTNDSNIKKDKKVEKAKKYKHATASSTPSDAKEAADTVKEKTAKKPNKTRDRIDEMTDMMRNFLTPLSPSSSLTSVDASVFATEFMNSAMTKEGNFNSDSGVSSDNSRASTRSNNPFWMTYFMNEIKRLVPAPLDPTVLMMLANQTSSQYSGFSDASHTMPMGTAGTSSSMFPPQIPNVIQNFQTHPAAFPASGDGATPTDKPRQAPSDSSSGSSSLPGCEAFTSTSTNFPSGTLTAPQMSSPYVANPNMPQKNDGKPGMFPNWSKPPMNPAYLQPRHAANPFCVNMPPYPNGFMVPPFQPVRPQPTSDVEMICEWVDGTSQILCGKVFRGQQDLVEHLNEHLHNQEQYWCRWKGCDRDRAFSAHYMLVLHMRKHTGEKPNQCKFCDKAYSRLENLKTHLRTHTGERPYKCEFEGCTKAFSNASDRAKHLNRTHSNKKPYACPVENCFKSYTDPSSLRKHIKTVHGEEAYEVAKKNKQQNGRGGNYGFIAQSELPFKLKEDGGSVSPPNISNNSAEYNNVKVEDSKDYVQIIKQFHARSSRNISHPYQPPISNVPTYYNNAVTADYSNLDNGVICLKATTSTVSRYPGLDDPELEEFTNSILNLNIGKNENRRLSNISDDLRRRDTSVSKQHCIIGVIAEEEDDLYDNRPSNPTPESASTSDDSIDDTLRAFIHKQNKYL</sequence>
<dbReference type="InterPro" id="IPR043359">
    <property type="entry name" value="GLI-like"/>
</dbReference>
<dbReference type="EMBL" id="CAJFCW020000003">
    <property type="protein sequence ID" value="CAG9103702.1"/>
    <property type="molecule type" value="Genomic_DNA"/>
</dbReference>
<dbReference type="Gene3D" id="3.30.160.60">
    <property type="entry name" value="Classic Zinc Finger"/>
    <property type="match status" value="4"/>
</dbReference>
<gene>
    <name evidence="12" type="ORF">BOKJ2_LOCUS5981</name>
</gene>
<feature type="compositionally biased region" description="Basic and acidic residues" evidence="10">
    <location>
        <begin position="1"/>
        <end position="15"/>
    </location>
</feature>
<dbReference type="InterPro" id="IPR013087">
    <property type="entry name" value="Znf_C2H2_type"/>
</dbReference>
<dbReference type="PROSITE" id="PS00028">
    <property type="entry name" value="ZINC_FINGER_C2H2_1"/>
    <property type="match status" value="3"/>
</dbReference>
<dbReference type="Proteomes" id="UP000614601">
    <property type="component" value="Unassembled WGS sequence"/>
</dbReference>
<dbReference type="AlphaFoldDB" id="A0A811KJB8"/>
<comment type="subcellular location">
    <subcellularLocation>
        <location evidence="1">Nucleus</location>
    </subcellularLocation>
</comment>
<keyword evidence="4" id="KW-0677">Repeat</keyword>
<feature type="domain" description="C2H2-type" evidence="11">
    <location>
        <begin position="349"/>
        <end position="386"/>
    </location>
</feature>
<feature type="domain" description="C2H2-type" evidence="11">
    <location>
        <begin position="446"/>
        <end position="476"/>
    </location>
</feature>
<dbReference type="InterPro" id="IPR056436">
    <property type="entry name" value="Znf-C2H2_ZIC1-5/GLI1-3-like"/>
</dbReference>
<evidence type="ECO:0000256" key="2">
    <source>
        <dbReference type="ARBA" id="ARBA00010831"/>
    </source>
</evidence>
<dbReference type="OrthoDB" id="3214149at2759"/>
<feature type="domain" description="C2H2-type" evidence="11">
    <location>
        <begin position="477"/>
        <end position="507"/>
    </location>
</feature>
<evidence type="ECO:0000256" key="3">
    <source>
        <dbReference type="ARBA" id="ARBA00022723"/>
    </source>
</evidence>
<evidence type="ECO:0000256" key="9">
    <source>
        <dbReference type="PROSITE-ProRule" id="PRU00042"/>
    </source>
</evidence>
<evidence type="ECO:0000256" key="7">
    <source>
        <dbReference type="ARBA" id="ARBA00023125"/>
    </source>
</evidence>
<comment type="caution">
    <text evidence="12">The sequence shown here is derived from an EMBL/GenBank/DDBJ whole genome shotgun (WGS) entry which is preliminary data.</text>
</comment>
<dbReference type="GO" id="GO:0008270">
    <property type="term" value="F:zinc ion binding"/>
    <property type="evidence" value="ECO:0007669"/>
    <property type="project" value="UniProtKB-KW"/>
</dbReference>
<keyword evidence="5 9" id="KW-0863">Zinc-finger</keyword>
<dbReference type="SMART" id="SM00355">
    <property type="entry name" value="ZnF_C2H2"/>
    <property type="match status" value="5"/>
</dbReference>
<name>A0A811KJB8_9BILA</name>
<reference evidence="12" key="1">
    <citation type="submission" date="2020-09" db="EMBL/GenBank/DDBJ databases">
        <authorList>
            <person name="Kikuchi T."/>
        </authorList>
    </citation>
    <scope>NUCLEOTIDE SEQUENCE</scope>
    <source>
        <strain evidence="12">SH1</strain>
    </source>
</reference>
<comment type="similarity">
    <text evidence="2">Belongs to the GLI C2H2-type zinc-finger protein family.</text>
</comment>
<dbReference type="InterPro" id="IPR036236">
    <property type="entry name" value="Znf_C2H2_sf"/>
</dbReference>
<evidence type="ECO:0000313" key="12">
    <source>
        <dbReference type="EMBL" id="CAD5215214.1"/>
    </source>
</evidence>
<dbReference type="FunFam" id="3.30.160.60:FF:000036">
    <property type="entry name" value="GLI family zinc finger 3"/>
    <property type="match status" value="1"/>
</dbReference>
<keyword evidence="6" id="KW-0862">Zinc</keyword>
<dbReference type="GO" id="GO:0000981">
    <property type="term" value="F:DNA-binding transcription factor activity, RNA polymerase II-specific"/>
    <property type="evidence" value="ECO:0007669"/>
    <property type="project" value="TreeGrafter"/>
</dbReference>
<feature type="region of interest" description="Disordered" evidence="10">
    <location>
        <begin position="681"/>
        <end position="703"/>
    </location>
</feature>
<dbReference type="Pfam" id="PF00096">
    <property type="entry name" value="zf-C2H2"/>
    <property type="match status" value="3"/>
</dbReference>
<feature type="domain" description="C2H2-type" evidence="11">
    <location>
        <begin position="418"/>
        <end position="445"/>
    </location>
</feature>
<keyword evidence="8" id="KW-0539">Nucleus</keyword>
<dbReference type="PANTHER" id="PTHR45718:SF8">
    <property type="entry name" value="GLIS FAMILY ZINC FINGER 2"/>
    <property type="match status" value="1"/>
</dbReference>
<protein>
    <recommendedName>
        <fullName evidence="11">C2H2-type domain-containing protein</fullName>
    </recommendedName>
</protein>
<keyword evidence="13" id="KW-1185">Reference proteome</keyword>
<evidence type="ECO:0000256" key="1">
    <source>
        <dbReference type="ARBA" id="ARBA00004123"/>
    </source>
</evidence>
<evidence type="ECO:0000256" key="5">
    <source>
        <dbReference type="ARBA" id="ARBA00022771"/>
    </source>
</evidence>
<accession>A0A811KJB8</accession>
<feature type="compositionally biased region" description="Polar residues" evidence="10">
    <location>
        <begin position="260"/>
        <end position="289"/>
    </location>
</feature>
<dbReference type="PROSITE" id="PS50157">
    <property type="entry name" value="ZINC_FINGER_C2H2_2"/>
    <property type="match status" value="5"/>
</dbReference>
<feature type="compositionally biased region" description="Basic and acidic residues" evidence="10">
    <location>
        <begin position="67"/>
        <end position="86"/>
    </location>
</feature>
<dbReference type="GO" id="GO:0005634">
    <property type="term" value="C:nucleus"/>
    <property type="evidence" value="ECO:0007669"/>
    <property type="project" value="UniProtKB-SubCell"/>
</dbReference>
<dbReference type="PANTHER" id="PTHR45718">
    <property type="entry name" value="TRANSCRIPTIONAL ACTIVATOR CUBITUS INTERRUPTUS"/>
    <property type="match status" value="1"/>
</dbReference>
<evidence type="ECO:0000256" key="4">
    <source>
        <dbReference type="ARBA" id="ARBA00022737"/>
    </source>
</evidence>
<evidence type="ECO:0000313" key="13">
    <source>
        <dbReference type="Proteomes" id="UP000614601"/>
    </source>
</evidence>
<organism evidence="12 13">
    <name type="scientific">Bursaphelenchus okinawaensis</name>
    <dbReference type="NCBI Taxonomy" id="465554"/>
    <lineage>
        <taxon>Eukaryota</taxon>
        <taxon>Metazoa</taxon>
        <taxon>Ecdysozoa</taxon>
        <taxon>Nematoda</taxon>
        <taxon>Chromadorea</taxon>
        <taxon>Rhabditida</taxon>
        <taxon>Tylenchina</taxon>
        <taxon>Tylenchomorpha</taxon>
        <taxon>Aphelenchoidea</taxon>
        <taxon>Aphelenchoididae</taxon>
        <taxon>Bursaphelenchus</taxon>
    </lineage>
</organism>